<protein>
    <submittedName>
        <fullName evidence="1">E2 ubiquitin-conjugating protein mms2</fullName>
    </submittedName>
</protein>
<name>A0ACC2TIL2_9FUNG</name>
<sequence length="109" mass="11892">MAKVPRNFRLLEELEKGEKGIGDGACSYGLADGEDMTMSNWFGTIIGPIHSVHINRIYNLKIHCGPNYPDTPPEVSFVSKINMSCVDPITGRVDPQKLSCLVIGSAQTV</sequence>
<proteinExistence type="predicted"/>
<gene>
    <name evidence="1" type="primary">MMS2</name>
    <name evidence="1" type="ORF">DSO57_1009682</name>
</gene>
<reference evidence="1" key="1">
    <citation type="submission" date="2022-04" db="EMBL/GenBank/DDBJ databases">
        <title>Genome of the entomopathogenic fungus Entomophthora muscae.</title>
        <authorList>
            <person name="Elya C."/>
            <person name="Lovett B.R."/>
            <person name="Lee E."/>
            <person name="Macias A.M."/>
            <person name="Hajek A.E."/>
            <person name="De Bivort B.L."/>
            <person name="Kasson M.T."/>
            <person name="De Fine Licht H.H."/>
            <person name="Stajich J.E."/>
        </authorList>
    </citation>
    <scope>NUCLEOTIDE SEQUENCE</scope>
    <source>
        <strain evidence="1">Berkeley</strain>
    </source>
</reference>
<evidence type="ECO:0000313" key="1">
    <source>
        <dbReference type="EMBL" id="KAJ9074087.1"/>
    </source>
</evidence>
<accession>A0ACC2TIL2</accession>
<organism evidence="1 2">
    <name type="scientific">Entomophthora muscae</name>
    <dbReference type="NCBI Taxonomy" id="34485"/>
    <lineage>
        <taxon>Eukaryota</taxon>
        <taxon>Fungi</taxon>
        <taxon>Fungi incertae sedis</taxon>
        <taxon>Zoopagomycota</taxon>
        <taxon>Entomophthoromycotina</taxon>
        <taxon>Entomophthoromycetes</taxon>
        <taxon>Entomophthorales</taxon>
        <taxon>Entomophthoraceae</taxon>
        <taxon>Entomophthora</taxon>
    </lineage>
</organism>
<keyword evidence="2" id="KW-1185">Reference proteome</keyword>
<evidence type="ECO:0000313" key="2">
    <source>
        <dbReference type="Proteomes" id="UP001165960"/>
    </source>
</evidence>
<comment type="caution">
    <text evidence="1">The sequence shown here is derived from an EMBL/GenBank/DDBJ whole genome shotgun (WGS) entry which is preliminary data.</text>
</comment>
<dbReference type="EMBL" id="QTSX02002871">
    <property type="protein sequence ID" value="KAJ9074087.1"/>
    <property type="molecule type" value="Genomic_DNA"/>
</dbReference>
<dbReference type="Proteomes" id="UP001165960">
    <property type="component" value="Unassembled WGS sequence"/>
</dbReference>